<name>A0AB35T4F5_RUBRA</name>
<feature type="domain" description="ABC transporter" evidence="10">
    <location>
        <begin position="30"/>
        <end position="261"/>
    </location>
</feature>
<dbReference type="InterPro" id="IPR003439">
    <property type="entry name" value="ABC_transporter-like_ATP-bd"/>
</dbReference>
<dbReference type="PANTHER" id="PTHR43553">
    <property type="entry name" value="HEAVY METAL TRANSPORTER"/>
    <property type="match status" value="1"/>
</dbReference>
<evidence type="ECO:0000256" key="8">
    <source>
        <dbReference type="ARBA" id="ARBA00023136"/>
    </source>
</evidence>
<evidence type="ECO:0000256" key="1">
    <source>
        <dbReference type="ARBA" id="ARBA00004236"/>
    </source>
</evidence>
<evidence type="ECO:0000256" key="9">
    <source>
        <dbReference type="SAM" id="MobiDB-lite"/>
    </source>
</evidence>
<dbReference type="GO" id="GO:0042626">
    <property type="term" value="F:ATPase-coupled transmembrane transporter activity"/>
    <property type="evidence" value="ECO:0007669"/>
    <property type="project" value="TreeGrafter"/>
</dbReference>
<keyword evidence="7" id="KW-1278">Translocase</keyword>
<reference evidence="11" key="1">
    <citation type="submission" date="2023-11" db="EMBL/GenBank/DDBJ databases">
        <title>MicrobeMod: A computational toolkit for identifying prokaryotic methylation and restriction-modification with nanopore sequencing.</title>
        <authorList>
            <person name="Crits-Christoph A."/>
            <person name="Kang S.C."/>
            <person name="Lee H."/>
            <person name="Ostrov N."/>
        </authorList>
    </citation>
    <scope>NUCLEOTIDE SEQUENCE</scope>
    <source>
        <strain evidence="11">ATCC 51242</strain>
    </source>
</reference>
<dbReference type="SUPFAM" id="SSF52540">
    <property type="entry name" value="P-loop containing nucleoside triphosphate hydrolases"/>
    <property type="match status" value="1"/>
</dbReference>
<evidence type="ECO:0000256" key="2">
    <source>
        <dbReference type="ARBA" id="ARBA00005417"/>
    </source>
</evidence>
<evidence type="ECO:0000256" key="4">
    <source>
        <dbReference type="ARBA" id="ARBA00022475"/>
    </source>
</evidence>
<evidence type="ECO:0000256" key="6">
    <source>
        <dbReference type="ARBA" id="ARBA00022840"/>
    </source>
</evidence>
<dbReference type="InterPro" id="IPR027417">
    <property type="entry name" value="P-loop_NTPase"/>
</dbReference>
<comment type="similarity">
    <text evidence="2">Belongs to the ABC transporter superfamily.</text>
</comment>
<evidence type="ECO:0000256" key="5">
    <source>
        <dbReference type="ARBA" id="ARBA00022741"/>
    </source>
</evidence>
<keyword evidence="4" id="KW-1003">Cell membrane</keyword>
<dbReference type="InterPro" id="IPR050095">
    <property type="entry name" value="ECF_ABC_transporter_ATP-bd"/>
</dbReference>
<dbReference type="GO" id="GO:0005524">
    <property type="term" value="F:ATP binding"/>
    <property type="evidence" value="ECO:0007669"/>
    <property type="project" value="UniProtKB-KW"/>
</dbReference>
<organism evidence="11 12">
    <name type="scientific">Rubrobacter radiotolerans</name>
    <name type="common">Arthrobacter radiotolerans</name>
    <dbReference type="NCBI Taxonomy" id="42256"/>
    <lineage>
        <taxon>Bacteria</taxon>
        <taxon>Bacillati</taxon>
        <taxon>Actinomycetota</taxon>
        <taxon>Rubrobacteria</taxon>
        <taxon>Rubrobacterales</taxon>
        <taxon>Rubrobacteraceae</taxon>
        <taxon>Rubrobacter</taxon>
    </lineage>
</organism>
<evidence type="ECO:0000259" key="10">
    <source>
        <dbReference type="PROSITE" id="PS50893"/>
    </source>
</evidence>
<dbReference type="FunFam" id="3.40.50.300:FF:000224">
    <property type="entry name" value="Energy-coupling factor transporter ATP-binding protein EcfA"/>
    <property type="match status" value="1"/>
</dbReference>
<dbReference type="Gene3D" id="3.40.50.300">
    <property type="entry name" value="P-loop containing nucleotide triphosphate hydrolases"/>
    <property type="match status" value="1"/>
</dbReference>
<keyword evidence="8" id="KW-0472">Membrane</keyword>
<dbReference type="EMBL" id="JAWXXX010000001">
    <property type="protein sequence ID" value="MDX5894599.1"/>
    <property type="molecule type" value="Genomic_DNA"/>
</dbReference>
<evidence type="ECO:0000256" key="3">
    <source>
        <dbReference type="ARBA" id="ARBA00022448"/>
    </source>
</evidence>
<sequence>MAGGGKTAAEREAKARSGERPGGPSAVPVVSLRGVSFSYPGAESPALSGISLDIRSGEYIGLVGANGGGKSTLVRLLNGLLVPTSGSVRVFGFDPATEPYRVRERVGMLFQNPDNGLVAPFVEDDVAFGLENLGVEREAMRERVAGAVRAVGLAGYERRETATLSGGEKQRVALAGILAVEPDLLVLDEPTSMLDPAGRREVLSRLAALRGERTVVHVTHHLEELSDADRVLVLVGGEIVADLSPAGLFADAELLGRANLSPPVLVRLAAALGLPTDVRTARELAREVARECGR</sequence>
<comment type="caution">
    <text evidence="11">The sequence shown here is derived from an EMBL/GenBank/DDBJ whole genome shotgun (WGS) entry which is preliminary data.</text>
</comment>
<dbReference type="InterPro" id="IPR003593">
    <property type="entry name" value="AAA+_ATPase"/>
</dbReference>
<evidence type="ECO:0000313" key="11">
    <source>
        <dbReference type="EMBL" id="MDX5894599.1"/>
    </source>
</evidence>
<dbReference type="Pfam" id="PF00005">
    <property type="entry name" value="ABC_tran"/>
    <property type="match status" value="1"/>
</dbReference>
<feature type="region of interest" description="Disordered" evidence="9">
    <location>
        <begin position="1"/>
        <end position="27"/>
    </location>
</feature>
<protein>
    <submittedName>
        <fullName evidence="11">ATP-binding cassette domain-containing protein</fullName>
    </submittedName>
</protein>
<dbReference type="RefSeq" id="WP_320073055.1">
    <property type="nucleotide sequence ID" value="NZ_CP007514.1"/>
</dbReference>
<gene>
    <name evidence="11" type="ORF">SIL72_11240</name>
</gene>
<keyword evidence="5" id="KW-0547">Nucleotide-binding</keyword>
<comment type="subcellular location">
    <subcellularLocation>
        <location evidence="1">Cell membrane</location>
    </subcellularLocation>
</comment>
<dbReference type="InterPro" id="IPR017871">
    <property type="entry name" value="ABC_transporter-like_CS"/>
</dbReference>
<dbReference type="PROSITE" id="PS00211">
    <property type="entry name" value="ABC_TRANSPORTER_1"/>
    <property type="match status" value="1"/>
</dbReference>
<keyword evidence="3" id="KW-0813">Transport</keyword>
<keyword evidence="6 11" id="KW-0067">ATP-binding</keyword>
<dbReference type="GO" id="GO:0043190">
    <property type="term" value="C:ATP-binding cassette (ABC) transporter complex"/>
    <property type="evidence" value="ECO:0007669"/>
    <property type="project" value="TreeGrafter"/>
</dbReference>
<dbReference type="GO" id="GO:0016887">
    <property type="term" value="F:ATP hydrolysis activity"/>
    <property type="evidence" value="ECO:0007669"/>
    <property type="project" value="InterPro"/>
</dbReference>
<dbReference type="PANTHER" id="PTHR43553:SF24">
    <property type="entry name" value="ENERGY-COUPLING FACTOR TRANSPORTER ATP-BINDING PROTEIN ECFA1"/>
    <property type="match status" value="1"/>
</dbReference>
<dbReference type="PROSITE" id="PS50893">
    <property type="entry name" value="ABC_TRANSPORTER_2"/>
    <property type="match status" value="1"/>
</dbReference>
<dbReference type="CDD" id="cd03225">
    <property type="entry name" value="ABC_cobalt_CbiO_domain1"/>
    <property type="match status" value="1"/>
</dbReference>
<dbReference type="Proteomes" id="UP001281130">
    <property type="component" value="Unassembled WGS sequence"/>
</dbReference>
<dbReference type="InterPro" id="IPR015856">
    <property type="entry name" value="ABC_transpr_CbiO/EcfA_su"/>
</dbReference>
<evidence type="ECO:0000313" key="12">
    <source>
        <dbReference type="Proteomes" id="UP001281130"/>
    </source>
</evidence>
<feature type="compositionally biased region" description="Basic and acidic residues" evidence="9">
    <location>
        <begin position="8"/>
        <end position="19"/>
    </location>
</feature>
<accession>A0AB35T4F5</accession>
<dbReference type="SMART" id="SM00382">
    <property type="entry name" value="AAA"/>
    <property type="match status" value="1"/>
</dbReference>
<evidence type="ECO:0000256" key="7">
    <source>
        <dbReference type="ARBA" id="ARBA00022967"/>
    </source>
</evidence>
<dbReference type="AlphaFoldDB" id="A0AB35T4F5"/>
<proteinExistence type="inferred from homology"/>